<dbReference type="Proteomes" id="UP000236413">
    <property type="component" value="Unassembled WGS sequence"/>
</dbReference>
<dbReference type="SUPFAM" id="SSF48452">
    <property type="entry name" value="TPR-like"/>
    <property type="match status" value="1"/>
</dbReference>
<evidence type="ECO:0000256" key="2">
    <source>
        <dbReference type="ARBA" id="ARBA00006275"/>
    </source>
</evidence>
<dbReference type="Gene3D" id="1.25.40.390">
    <property type="match status" value="1"/>
</dbReference>
<evidence type="ECO:0000256" key="1">
    <source>
        <dbReference type="ARBA" id="ARBA00004442"/>
    </source>
</evidence>
<dbReference type="Pfam" id="PF07980">
    <property type="entry name" value="SusD_RagB"/>
    <property type="match status" value="1"/>
</dbReference>
<proteinExistence type="inferred from homology"/>
<comment type="caution">
    <text evidence="8">The sequence shown here is derived from an EMBL/GenBank/DDBJ whole genome shotgun (WGS) entry which is preliminary data.</text>
</comment>
<evidence type="ECO:0000256" key="5">
    <source>
        <dbReference type="ARBA" id="ARBA00023237"/>
    </source>
</evidence>
<dbReference type="InterPro" id="IPR033985">
    <property type="entry name" value="SusD-like_N"/>
</dbReference>
<organism evidence="8 9">
    <name type="scientific">Chryseobacterium viscerum</name>
    <dbReference type="NCBI Taxonomy" id="1037377"/>
    <lineage>
        <taxon>Bacteria</taxon>
        <taxon>Pseudomonadati</taxon>
        <taxon>Bacteroidota</taxon>
        <taxon>Flavobacteriia</taxon>
        <taxon>Flavobacteriales</taxon>
        <taxon>Weeksellaceae</taxon>
        <taxon>Chryseobacterium group</taxon>
        <taxon>Chryseobacterium</taxon>
    </lineage>
</organism>
<comment type="similarity">
    <text evidence="2">Belongs to the SusD family.</text>
</comment>
<dbReference type="RefSeq" id="WP_103231204.1">
    <property type="nucleotide sequence ID" value="NZ_PPEG02000013.1"/>
</dbReference>
<dbReference type="InterPro" id="IPR012944">
    <property type="entry name" value="SusD_RagB_dom"/>
</dbReference>
<protein>
    <submittedName>
        <fullName evidence="8">RagB/SusD family nutrient uptake outer membrane protein</fullName>
    </submittedName>
</protein>
<keyword evidence="3" id="KW-0732">Signal</keyword>
<gene>
    <name evidence="8" type="ORF">C1634_024395</name>
</gene>
<keyword evidence="4" id="KW-0472">Membrane</keyword>
<dbReference type="CDD" id="cd08977">
    <property type="entry name" value="SusD"/>
    <property type="match status" value="1"/>
</dbReference>
<dbReference type="Pfam" id="PF14322">
    <property type="entry name" value="SusD-like_3"/>
    <property type="match status" value="1"/>
</dbReference>
<keyword evidence="5" id="KW-0998">Cell outer membrane</keyword>
<accession>A0A316WA55</accession>
<evidence type="ECO:0000256" key="4">
    <source>
        <dbReference type="ARBA" id="ARBA00023136"/>
    </source>
</evidence>
<evidence type="ECO:0000313" key="9">
    <source>
        <dbReference type="Proteomes" id="UP000236413"/>
    </source>
</evidence>
<evidence type="ECO:0000313" key="8">
    <source>
        <dbReference type="EMBL" id="PWN58117.1"/>
    </source>
</evidence>
<feature type="domain" description="RagB/SusD" evidence="6">
    <location>
        <begin position="314"/>
        <end position="463"/>
    </location>
</feature>
<dbReference type="PROSITE" id="PS51257">
    <property type="entry name" value="PROKAR_LIPOPROTEIN"/>
    <property type="match status" value="1"/>
</dbReference>
<feature type="domain" description="SusD-like N-terminal" evidence="7">
    <location>
        <begin position="100"/>
        <end position="231"/>
    </location>
</feature>
<evidence type="ECO:0000256" key="3">
    <source>
        <dbReference type="ARBA" id="ARBA00022729"/>
    </source>
</evidence>
<dbReference type="InterPro" id="IPR011990">
    <property type="entry name" value="TPR-like_helical_dom_sf"/>
</dbReference>
<sequence>MKNSKTYSKQHTMINLGLVIILFFSSLACEQLLEVEVPSNQIGKDEVFKDVQTANAALAGLYAGLRDKSFIAGNVAGPLLGIYTDDLISYALTDTDGTFALYNNQQIDTNTSVFTLWSNSYQHIYAANAIIEGVTNSSFSAADKNRIKGEALLVRSMQLFYLQQLFGDIPYPLSTDYTINQSLPKVNANEVLLKLETDLFECTNLLADDYKNSERIYPNRKVAQLMLAKTYMLEQKWAQAEELLKKIVVSPLYIFQNDITKVFTKSSAHILWQLKPQNSTDPTREALLYYFSGIAPSSYALSPSLISSFAPNDLRKQNWTVMVNFNGNSWYRAEKYKNRTNNSTEYSVVFRLEEVYLLLAETLAQQNKSTEALSYINPTRQRAGLNVLQPPIAQNDLLNHILLESRKEFFAEMGHRFLDLKRAGKLSELSVVKPNWNSFHSLWPLPQKELLLNPNLNPQNNGY</sequence>
<dbReference type="AlphaFoldDB" id="A0A316WA55"/>
<evidence type="ECO:0000259" key="6">
    <source>
        <dbReference type="Pfam" id="PF07980"/>
    </source>
</evidence>
<reference evidence="8 9" key="1">
    <citation type="submission" date="2018-04" db="EMBL/GenBank/DDBJ databases">
        <title>Chryseobacterium oncorhynchi 701B-08T from rainbow trout, and Chryseobacterium viscerum 687B-08T from diseased fish.</title>
        <authorList>
            <person name="Jeong J.-J."/>
            <person name="Lee Y.J."/>
            <person name="Pathiraja D."/>
            <person name="Park B."/>
            <person name="Choi I.-G."/>
            <person name="Kim K.D."/>
        </authorList>
    </citation>
    <scope>NUCLEOTIDE SEQUENCE [LARGE SCALE GENOMIC DNA]</scope>
    <source>
        <strain evidence="8 9">687B-08</strain>
    </source>
</reference>
<name>A0A316WA55_9FLAO</name>
<comment type="subcellular location">
    <subcellularLocation>
        <location evidence="1">Cell outer membrane</location>
    </subcellularLocation>
</comment>
<dbReference type="EMBL" id="PPEG02000013">
    <property type="protein sequence ID" value="PWN58117.1"/>
    <property type="molecule type" value="Genomic_DNA"/>
</dbReference>
<evidence type="ECO:0000259" key="7">
    <source>
        <dbReference type="Pfam" id="PF14322"/>
    </source>
</evidence>
<dbReference type="GO" id="GO:0009279">
    <property type="term" value="C:cell outer membrane"/>
    <property type="evidence" value="ECO:0007669"/>
    <property type="project" value="UniProtKB-SubCell"/>
</dbReference>